<evidence type="ECO:0000256" key="3">
    <source>
        <dbReference type="ARBA" id="ARBA00022741"/>
    </source>
</evidence>
<dbReference type="Pfam" id="PF13516">
    <property type="entry name" value="LRR_6"/>
    <property type="match status" value="1"/>
</dbReference>
<evidence type="ECO:0000256" key="1">
    <source>
        <dbReference type="ARBA" id="ARBA00022614"/>
    </source>
</evidence>
<dbReference type="Gene3D" id="1.20.930.20">
    <property type="entry name" value="Adaptor protein Cbl, N-terminal domain"/>
    <property type="match status" value="1"/>
</dbReference>
<sequence>MTGKFIDAVAPYIPLFDVATKLIKEIIELHDAAQYNRNTCARLMERVIDANGAIEKLKRTKKINEKKFNDQNFYNTFQRFTNTLTKIKIFEEELSKMGNFRKTFEASIIKEKFVSLTGEFDSTMKDLNFIMTIDNEEQRKKDVESLEEDHAEIIKLINYTKETVIDKVEAVVQEVQIMRLQLEEKLDNRNEHSGDKSGYKVYKPEYIGNEQLQYCRSSLAPHNANRIKRMYQRVIEVECKSINISDKATAPTYLAMIGKLGRCPYILKFYGLTNDEGKDLQVLEWTELGSLKGFYDRNDIGWETKVILARDICRGIAFLNSVNVFHHDIRCENIMLTERYEPKIANFDMAREINDISKEIPDLKVLRWMAPEKMDGAKKRYDTKCEIFSFGMMLWELAFEKYPYSRYNQNQLEEIKRYVQKGCRERLVFGKANDQKEEDIQQKLAEIIKSGELLVRIEELCEKYVERGALPKIYPDKKLDLDGSKYAEDYEEDFDDLIINDSSYRKYTPAEIEEFKTYLTMAAERGNSSALYHLGDLYLHGKFQVEKNRELAIDKLRLAASYGNDPARKLLEQLDTHLSESIIDWIINEGHGPRDLTDYCDEYYNTIRNAVQAVKCSLISMLLRSSERLKFVDIHGFNHGIFVKTLVDSLYRNSSVKNISIHSSYLGYDDIEVLADALSKNTSLSSLRIGYDPIDIEALAESLCENSTLTSLDLSYNEIGSEEGIALAWALRMNSSLISLDLSISEFGSETIIKAIIKALRKNVTLTFLSFHLHDFNFEDSDDDSDEQNVFRNINDLLENLKKDIRKDIKISLG</sequence>
<keyword evidence="4" id="KW-0067">ATP-binding</keyword>
<dbReference type="InterPro" id="IPR001245">
    <property type="entry name" value="Ser-Thr/Tyr_kinase_cat_dom"/>
</dbReference>
<dbReference type="InterPro" id="IPR059179">
    <property type="entry name" value="MLKL-like_MCAfunc"/>
</dbReference>
<keyword evidence="1" id="KW-0433">Leucine-rich repeat</keyword>
<accession>A0A9N8WQ61</accession>
<reference evidence="6" key="1">
    <citation type="submission" date="2021-06" db="EMBL/GenBank/DDBJ databases">
        <authorList>
            <person name="Kallberg Y."/>
            <person name="Tangrot J."/>
            <person name="Rosling A."/>
        </authorList>
    </citation>
    <scope>NUCLEOTIDE SEQUENCE</scope>
    <source>
        <strain evidence="6">FL966</strain>
    </source>
</reference>
<keyword evidence="3" id="KW-0547">Nucleotide-binding</keyword>
<dbReference type="InterPro" id="IPR011990">
    <property type="entry name" value="TPR-like_helical_dom_sf"/>
</dbReference>
<organism evidence="6 7">
    <name type="scientific">Cetraspora pellucida</name>
    <dbReference type="NCBI Taxonomy" id="1433469"/>
    <lineage>
        <taxon>Eukaryota</taxon>
        <taxon>Fungi</taxon>
        <taxon>Fungi incertae sedis</taxon>
        <taxon>Mucoromycota</taxon>
        <taxon>Glomeromycotina</taxon>
        <taxon>Glomeromycetes</taxon>
        <taxon>Diversisporales</taxon>
        <taxon>Gigasporaceae</taxon>
        <taxon>Cetraspora</taxon>
    </lineage>
</organism>
<dbReference type="GO" id="GO:0097527">
    <property type="term" value="P:necroptotic signaling pathway"/>
    <property type="evidence" value="ECO:0007669"/>
    <property type="project" value="TreeGrafter"/>
</dbReference>
<dbReference type="InterPro" id="IPR032675">
    <property type="entry name" value="LRR_dom_sf"/>
</dbReference>
<dbReference type="InterPro" id="IPR051681">
    <property type="entry name" value="Ser/Thr_Kinases-Pseudokinases"/>
</dbReference>
<dbReference type="SUPFAM" id="SSF56112">
    <property type="entry name" value="Protein kinase-like (PK-like)"/>
    <property type="match status" value="1"/>
</dbReference>
<dbReference type="AlphaFoldDB" id="A0A9N8WQ61"/>
<dbReference type="Pfam" id="PF07714">
    <property type="entry name" value="PK_Tyr_Ser-Thr"/>
    <property type="match status" value="1"/>
</dbReference>
<dbReference type="CDD" id="cd21037">
    <property type="entry name" value="MLKL_NTD"/>
    <property type="match status" value="1"/>
</dbReference>
<dbReference type="OrthoDB" id="2314769at2759"/>
<dbReference type="PANTHER" id="PTHR44329">
    <property type="entry name" value="SERINE/THREONINE-PROTEIN KINASE TNNI3K-RELATED"/>
    <property type="match status" value="1"/>
</dbReference>
<evidence type="ECO:0000256" key="2">
    <source>
        <dbReference type="ARBA" id="ARBA00022737"/>
    </source>
</evidence>
<name>A0A9N8WQ61_9GLOM</name>
<dbReference type="InterPro" id="IPR011009">
    <property type="entry name" value="Kinase-like_dom_sf"/>
</dbReference>
<dbReference type="SUPFAM" id="SSF81901">
    <property type="entry name" value="HCP-like"/>
    <property type="match status" value="1"/>
</dbReference>
<dbReference type="PROSITE" id="PS50011">
    <property type="entry name" value="PROTEIN_KINASE_DOM"/>
    <property type="match status" value="1"/>
</dbReference>
<dbReference type="EMBL" id="CAJVQA010000849">
    <property type="protein sequence ID" value="CAG8492772.1"/>
    <property type="molecule type" value="Genomic_DNA"/>
</dbReference>
<feature type="domain" description="Protein kinase" evidence="5">
    <location>
        <begin position="187"/>
        <end position="519"/>
    </location>
</feature>
<dbReference type="GO" id="GO:0004672">
    <property type="term" value="F:protein kinase activity"/>
    <property type="evidence" value="ECO:0007669"/>
    <property type="project" value="InterPro"/>
</dbReference>
<evidence type="ECO:0000256" key="4">
    <source>
        <dbReference type="ARBA" id="ARBA00022840"/>
    </source>
</evidence>
<dbReference type="InterPro" id="IPR001611">
    <property type="entry name" value="Leu-rich_rpt"/>
</dbReference>
<dbReference type="Gene3D" id="3.80.10.10">
    <property type="entry name" value="Ribonuclease Inhibitor"/>
    <property type="match status" value="2"/>
</dbReference>
<evidence type="ECO:0000313" key="7">
    <source>
        <dbReference type="Proteomes" id="UP000789759"/>
    </source>
</evidence>
<keyword evidence="2" id="KW-0677">Repeat</keyword>
<dbReference type="InterPro" id="IPR006597">
    <property type="entry name" value="Sel1-like"/>
</dbReference>
<keyword evidence="7" id="KW-1185">Reference proteome</keyword>
<dbReference type="SUPFAM" id="SSF52047">
    <property type="entry name" value="RNI-like"/>
    <property type="match status" value="1"/>
</dbReference>
<dbReference type="InterPro" id="IPR008266">
    <property type="entry name" value="Tyr_kinase_AS"/>
</dbReference>
<dbReference type="GO" id="GO:0007166">
    <property type="term" value="P:cell surface receptor signaling pathway"/>
    <property type="evidence" value="ECO:0007669"/>
    <property type="project" value="InterPro"/>
</dbReference>
<dbReference type="GO" id="GO:0005524">
    <property type="term" value="F:ATP binding"/>
    <property type="evidence" value="ECO:0007669"/>
    <property type="project" value="UniProtKB-KW"/>
</dbReference>
<protein>
    <submittedName>
        <fullName evidence="6">5937_t:CDS:1</fullName>
    </submittedName>
</protein>
<dbReference type="Gene3D" id="1.10.510.10">
    <property type="entry name" value="Transferase(Phosphotransferase) domain 1"/>
    <property type="match status" value="1"/>
</dbReference>
<evidence type="ECO:0000313" key="6">
    <source>
        <dbReference type="EMBL" id="CAG8492772.1"/>
    </source>
</evidence>
<dbReference type="InterPro" id="IPR000719">
    <property type="entry name" value="Prot_kinase_dom"/>
</dbReference>
<dbReference type="Proteomes" id="UP000789759">
    <property type="component" value="Unassembled WGS sequence"/>
</dbReference>
<feature type="non-terminal residue" evidence="6">
    <location>
        <position position="814"/>
    </location>
</feature>
<dbReference type="PROSITE" id="PS00109">
    <property type="entry name" value="PROTEIN_KINASE_TYR"/>
    <property type="match status" value="1"/>
</dbReference>
<comment type="caution">
    <text evidence="6">The sequence shown here is derived from an EMBL/GenBank/DDBJ whole genome shotgun (WGS) entry which is preliminary data.</text>
</comment>
<dbReference type="PANTHER" id="PTHR44329:SF298">
    <property type="entry name" value="MIXED LINEAGE KINASE DOMAIN-LIKE PROTEIN"/>
    <property type="match status" value="1"/>
</dbReference>
<dbReference type="InterPro" id="IPR036537">
    <property type="entry name" value="Adaptor_Cbl_N_dom_sf"/>
</dbReference>
<dbReference type="Gene3D" id="1.25.40.10">
    <property type="entry name" value="Tetratricopeptide repeat domain"/>
    <property type="match status" value="1"/>
</dbReference>
<evidence type="ECO:0000259" key="5">
    <source>
        <dbReference type="PROSITE" id="PS50011"/>
    </source>
</evidence>
<dbReference type="SMART" id="SM00671">
    <property type="entry name" value="SEL1"/>
    <property type="match status" value="1"/>
</dbReference>
<proteinExistence type="predicted"/>
<gene>
    <name evidence="6" type="ORF">CPELLU_LOCUS2062</name>
</gene>